<dbReference type="AlphaFoldDB" id="A0A6J2XT08"/>
<dbReference type="InterPro" id="IPR009057">
    <property type="entry name" value="Homeodomain-like_sf"/>
</dbReference>
<keyword evidence="2" id="KW-1185">Reference proteome</keyword>
<name>A0A6J2XT08_SITOR</name>
<evidence type="ECO:0000313" key="2">
    <source>
        <dbReference type="Proteomes" id="UP000504635"/>
    </source>
</evidence>
<dbReference type="GeneID" id="115880596"/>
<accession>A0A6J2XT08</accession>
<dbReference type="RefSeq" id="XP_030753729.1">
    <property type="nucleotide sequence ID" value="XM_030897869.1"/>
</dbReference>
<protein>
    <submittedName>
        <fullName evidence="3 4">Uncharacterized protein LOC115880596</fullName>
    </submittedName>
</protein>
<evidence type="ECO:0000313" key="3">
    <source>
        <dbReference type="RefSeq" id="XP_030753728.1"/>
    </source>
</evidence>
<proteinExistence type="predicted"/>
<dbReference type="Proteomes" id="UP000504635">
    <property type="component" value="Unplaced"/>
</dbReference>
<comment type="subcellular location">
    <subcellularLocation>
        <location evidence="1">Nucleus</location>
    </subcellularLocation>
</comment>
<dbReference type="GO" id="GO:0005634">
    <property type="term" value="C:nucleus"/>
    <property type="evidence" value="ECO:0007669"/>
    <property type="project" value="UniProtKB-SubCell"/>
</dbReference>
<dbReference type="RefSeq" id="XP_030753728.1">
    <property type="nucleotide sequence ID" value="XM_030897868.1"/>
</dbReference>
<dbReference type="Gene3D" id="1.10.10.60">
    <property type="entry name" value="Homeodomain-like"/>
    <property type="match status" value="1"/>
</dbReference>
<dbReference type="OrthoDB" id="6783693at2759"/>
<dbReference type="KEGG" id="soy:115880596"/>
<sequence>MPRTYVPKLKKYTAKDLEEAINLVKQGKLGVREAARQFRIDKSKLSRSLNNKNKSKQGRKQEANQIINEINLASTSNISIAGTASSSTTFEEILLAKINKTNPETKTRRKINSNSAVLTSAEYLESIKQKEVIQKGRVQTKKVQKKNIQKIDRVPSSSSESEAEGIILQDESDVDDMTLADLVESNSDNEFDTCSNEIHSGDYVLIKFATKKKLVHYVALVENIKGSEYCVSYMRRQVNKFVFPTVPENYNVDKDDIVMKLPSPSCQGGTARMSQKLAFPIDFQKFSVN</sequence>
<dbReference type="SUPFAM" id="SSF46689">
    <property type="entry name" value="Homeodomain-like"/>
    <property type="match status" value="1"/>
</dbReference>
<organism evidence="2 4">
    <name type="scientific">Sitophilus oryzae</name>
    <name type="common">Rice weevil</name>
    <name type="synonym">Curculio oryzae</name>
    <dbReference type="NCBI Taxonomy" id="7048"/>
    <lineage>
        <taxon>Eukaryota</taxon>
        <taxon>Metazoa</taxon>
        <taxon>Ecdysozoa</taxon>
        <taxon>Arthropoda</taxon>
        <taxon>Hexapoda</taxon>
        <taxon>Insecta</taxon>
        <taxon>Pterygota</taxon>
        <taxon>Neoptera</taxon>
        <taxon>Endopterygota</taxon>
        <taxon>Coleoptera</taxon>
        <taxon>Polyphaga</taxon>
        <taxon>Cucujiformia</taxon>
        <taxon>Curculionidae</taxon>
        <taxon>Dryophthorinae</taxon>
        <taxon>Sitophilus</taxon>
    </lineage>
</organism>
<evidence type="ECO:0000256" key="1">
    <source>
        <dbReference type="ARBA" id="ARBA00004123"/>
    </source>
</evidence>
<evidence type="ECO:0000313" key="4">
    <source>
        <dbReference type="RefSeq" id="XP_030753729.1"/>
    </source>
</evidence>
<reference evidence="3 4" key="1">
    <citation type="submission" date="2025-04" db="UniProtKB">
        <authorList>
            <consortium name="RefSeq"/>
        </authorList>
    </citation>
    <scope>IDENTIFICATION</scope>
    <source>
        <tissue evidence="3 4">Gonads</tissue>
    </source>
</reference>
<gene>
    <name evidence="3 4" type="primary">LOC115880596</name>
</gene>